<evidence type="ECO:0000256" key="3">
    <source>
        <dbReference type="SAM" id="MobiDB-lite"/>
    </source>
</evidence>
<feature type="transmembrane region" description="Helical" evidence="4">
    <location>
        <begin position="182"/>
        <end position="202"/>
    </location>
</feature>
<feature type="transmembrane region" description="Helical" evidence="4">
    <location>
        <begin position="214"/>
        <end position="234"/>
    </location>
</feature>
<evidence type="ECO:0000313" key="6">
    <source>
        <dbReference type="Proteomes" id="UP000469558"/>
    </source>
</evidence>
<sequence>MDSSNQTHTRASITPDEITSSNSSLVLEPQEKRDFGDEVSLNTEEPPSENTLIAWLQVLGAFFCMFNSWGIANTFGAFQTYYETGLLSHETPSRISWIGSIQGFLLLFVGGLVTGPIYDAGHLRGLVIFGAIAGVFGMMMTSICKEYWQVVLAQGLIVGIGNGCLLLPGVAVMPQYFIKRRAFTTGIAASGSSLGGVIYPIIFHKLQPRIGFPWATRVLAFIMLVTLMVPICVMRAKVFPSKRRPLFDKNILRDLPYDFFTLGEFFGFMGMYIPFYYISSYSIAHDIGSENLSFYFLIIINAGSIFGRIVPNFFADITGPLNISMPFCLGCGIIAFCWTSVQSLPQIILFSIFYGFFSGTFVSITGPALATLSNDMSLVGTHMGMSFTFGALGLLVGNPVAGVLLNKGWVAPATFCGSANVLAALCILIARVKKVGWKLKVKA</sequence>
<proteinExistence type="inferred from homology"/>
<feature type="transmembrane region" description="Helical" evidence="4">
    <location>
        <begin position="95"/>
        <end position="118"/>
    </location>
</feature>
<dbReference type="AlphaFoldDB" id="A0A8T9C8Q0"/>
<dbReference type="InterPro" id="IPR036259">
    <property type="entry name" value="MFS_trans_sf"/>
</dbReference>
<dbReference type="InterPro" id="IPR050327">
    <property type="entry name" value="Proton-linked_MCT"/>
</dbReference>
<dbReference type="Proteomes" id="UP000469558">
    <property type="component" value="Unassembled WGS sequence"/>
</dbReference>
<evidence type="ECO:0000256" key="4">
    <source>
        <dbReference type="SAM" id="Phobius"/>
    </source>
</evidence>
<dbReference type="SUPFAM" id="SSF103473">
    <property type="entry name" value="MFS general substrate transporter"/>
    <property type="match status" value="1"/>
</dbReference>
<dbReference type="GO" id="GO:0022857">
    <property type="term" value="F:transmembrane transporter activity"/>
    <property type="evidence" value="ECO:0007669"/>
    <property type="project" value="InterPro"/>
</dbReference>
<dbReference type="Pfam" id="PF07690">
    <property type="entry name" value="MFS_1"/>
    <property type="match status" value="1"/>
</dbReference>
<dbReference type="InterPro" id="IPR011701">
    <property type="entry name" value="MFS"/>
</dbReference>
<feature type="transmembrane region" description="Helical" evidence="4">
    <location>
        <begin position="292"/>
        <end position="311"/>
    </location>
</feature>
<organism evidence="5 6">
    <name type="scientific">Lachnellula suecica</name>
    <dbReference type="NCBI Taxonomy" id="602035"/>
    <lineage>
        <taxon>Eukaryota</taxon>
        <taxon>Fungi</taxon>
        <taxon>Dikarya</taxon>
        <taxon>Ascomycota</taxon>
        <taxon>Pezizomycotina</taxon>
        <taxon>Leotiomycetes</taxon>
        <taxon>Helotiales</taxon>
        <taxon>Lachnaceae</taxon>
        <taxon>Lachnellula</taxon>
    </lineage>
</organism>
<feature type="compositionally biased region" description="Polar residues" evidence="3">
    <location>
        <begin position="1"/>
        <end position="25"/>
    </location>
</feature>
<comment type="similarity">
    <text evidence="2">Belongs to the major facilitator superfamily. Monocarboxylate porter (TC 2.A.1.13) family.</text>
</comment>
<dbReference type="OrthoDB" id="6509908at2759"/>
<dbReference type="PANTHER" id="PTHR11360:SF234">
    <property type="entry name" value="MFS-TYPE TRANSPORTER DBAD-RELATED"/>
    <property type="match status" value="1"/>
</dbReference>
<dbReference type="EMBL" id="QGMK01000743">
    <property type="protein sequence ID" value="TVY78527.1"/>
    <property type="molecule type" value="Genomic_DNA"/>
</dbReference>
<dbReference type="Gene3D" id="1.20.1250.20">
    <property type="entry name" value="MFS general substrate transporter like domains"/>
    <property type="match status" value="2"/>
</dbReference>
<evidence type="ECO:0000313" key="5">
    <source>
        <dbReference type="EMBL" id="TVY78527.1"/>
    </source>
</evidence>
<evidence type="ECO:0000256" key="2">
    <source>
        <dbReference type="ARBA" id="ARBA00006727"/>
    </source>
</evidence>
<protein>
    <submittedName>
        <fullName evidence="5">Aspyridones efflux protein apdF</fullName>
    </submittedName>
</protein>
<name>A0A8T9C8Q0_9HELO</name>
<evidence type="ECO:0000256" key="1">
    <source>
        <dbReference type="ARBA" id="ARBA00004141"/>
    </source>
</evidence>
<dbReference type="GO" id="GO:0016020">
    <property type="term" value="C:membrane"/>
    <property type="evidence" value="ECO:0007669"/>
    <property type="project" value="UniProtKB-SubCell"/>
</dbReference>
<feature type="region of interest" description="Disordered" evidence="3">
    <location>
        <begin position="1"/>
        <end position="45"/>
    </location>
</feature>
<accession>A0A8T9C8Q0</accession>
<keyword evidence="6" id="KW-1185">Reference proteome</keyword>
<reference evidence="5 6" key="1">
    <citation type="submission" date="2018-05" db="EMBL/GenBank/DDBJ databases">
        <title>Genome sequencing and assembly of the regulated plant pathogen Lachnellula willkommii and related sister species for the development of diagnostic species identification markers.</title>
        <authorList>
            <person name="Giroux E."/>
            <person name="Bilodeau G."/>
        </authorList>
    </citation>
    <scope>NUCLEOTIDE SEQUENCE [LARGE SCALE GENOMIC DNA]</scope>
    <source>
        <strain evidence="5 6">CBS 268.59</strain>
    </source>
</reference>
<feature type="transmembrane region" description="Helical" evidence="4">
    <location>
        <begin position="52"/>
        <end position="75"/>
    </location>
</feature>
<dbReference type="PANTHER" id="PTHR11360">
    <property type="entry name" value="MONOCARBOXYLATE TRANSPORTER"/>
    <property type="match status" value="1"/>
</dbReference>
<feature type="transmembrane region" description="Helical" evidence="4">
    <location>
        <begin position="125"/>
        <end position="143"/>
    </location>
</feature>
<feature type="transmembrane region" description="Helical" evidence="4">
    <location>
        <begin position="347"/>
        <end position="370"/>
    </location>
</feature>
<feature type="transmembrane region" description="Helical" evidence="4">
    <location>
        <begin position="255"/>
        <end position="277"/>
    </location>
</feature>
<comment type="caution">
    <text evidence="5">The sequence shown here is derived from an EMBL/GenBank/DDBJ whole genome shotgun (WGS) entry which is preliminary data.</text>
</comment>
<feature type="transmembrane region" description="Helical" evidence="4">
    <location>
        <begin position="149"/>
        <end position="170"/>
    </location>
</feature>
<feature type="transmembrane region" description="Helical" evidence="4">
    <location>
        <begin position="323"/>
        <end position="341"/>
    </location>
</feature>
<keyword evidence="4" id="KW-0472">Membrane</keyword>
<comment type="subcellular location">
    <subcellularLocation>
        <location evidence="1">Membrane</location>
        <topology evidence="1">Multi-pass membrane protein</topology>
    </subcellularLocation>
</comment>
<keyword evidence="4" id="KW-1133">Transmembrane helix</keyword>
<gene>
    <name evidence="5" type="primary">apdF_5</name>
    <name evidence="5" type="ORF">LSUE1_G008222</name>
</gene>
<feature type="transmembrane region" description="Helical" evidence="4">
    <location>
        <begin position="377"/>
        <end position="397"/>
    </location>
</feature>
<keyword evidence="4" id="KW-0812">Transmembrane</keyword>
<feature type="transmembrane region" description="Helical" evidence="4">
    <location>
        <begin position="409"/>
        <end position="430"/>
    </location>
</feature>